<reference evidence="3 4" key="1">
    <citation type="submission" date="2024-10" db="EMBL/GenBank/DDBJ databases">
        <title>Updated reference genomes for cyclostephanoid diatoms.</title>
        <authorList>
            <person name="Roberts W.R."/>
            <person name="Alverson A.J."/>
        </authorList>
    </citation>
    <scope>NUCLEOTIDE SEQUENCE [LARGE SCALE GENOMIC DNA]</scope>
    <source>
        <strain evidence="3 4">AJA228-03</strain>
    </source>
</reference>
<sequence length="556" mass="60031">MKLIIAIITSSMGLVAASYASSKSANLLRHAASRRLSYEKIAGYSPGSQVTDHAAIDLDQRAIEEQLALHTSQAFGIAKGIYNEGGHSKSYAELTLSSGLSSAILEDAYIVGTNTDGLEVSLNSYEDYAAGATVIKALYATTDIQASYVGCQVGGLVTKNLVGCLVKDGTLNVDGTEYAYTYMPEIDNKNDRTIAKFSTKAKEQQLEGCPGCPYKDFSYFYDYYGTPDYAHQWVEAAFAGVATTFSNGNADFSKYTFVGREQVIKKGTAYMNVFMYVIREMEDALDDCLKGLLQDNYNSVHAWDEAVAFYTGSLEGQDGLSPDGKLMHQLADKRCVDWKVCGMEGGDIEGMAKINYDIFDLFALGNYQILSGNCPAARETKERIVRKMYIPMIQGAMSYAYKVDMLQGGEKEASEGATFAAAVLPRIHAESPSAAKTIYDNVGVGASSTDYKVVKSAFESVYPGLGITCADIGGFWNEADKAYYPGMEPCTDATTTTSAAETKVITQTNKSLAIALGCTFGALFAAAAAMLLYMRSQEKQGTPVFQSESVGTTTMN</sequence>
<keyword evidence="1" id="KW-0472">Membrane</keyword>
<evidence type="ECO:0000256" key="2">
    <source>
        <dbReference type="SAM" id="SignalP"/>
    </source>
</evidence>
<proteinExistence type="predicted"/>
<feature type="signal peptide" evidence="2">
    <location>
        <begin position="1"/>
        <end position="17"/>
    </location>
</feature>
<dbReference type="AlphaFoldDB" id="A0ABD3R3P4"/>
<gene>
    <name evidence="3" type="ORF">ACHAXA_010488</name>
</gene>
<feature type="transmembrane region" description="Helical" evidence="1">
    <location>
        <begin position="512"/>
        <end position="533"/>
    </location>
</feature>
<keyword evidence="4" id="KW-1185">Reference proteome</keyword>
<feature type="chain" id="PRO_5044834200" evidence="2">
    <location>
        <begin position="18"/>
        <end position="556"/>
    </location>
</feature>
<comment type="caution">
    <text evidence="3">The sequence shown here is derived from an EMBL/GenBank/DDBJ whole genome shotgun (WGS) entry which is preliminary data.</text>
</comment>
<evidence type="ECO:0000313" key="4">
    <source>
        <dbReference type="Proteomes" id="UP001530377"/>
    </source>
</evidence>
<protein>
    <submittedName>
        <fullName evidence="3">Uncharacterized protein</fullName>
    </submittedName>
</protein>
<keyword evidence="1" id="KW-1133">Transmembrane helix</keyword>
<keyword evidence="1" id="KW-0812">Transmembrane</keyword>
<keyword evidence="2" id="KW-0732">Signal</keyword>
<accession>A0ABD3R3P4</accession>
<dbReference type="EMBL" id="JALLPB020000634">
    <property type="protein sequence ID" value="KAL3807378.1"/>
    <property type="molecule type" value="Genomic_DNA"/>
</dbReference>
<name>A0ABD3R3P4_9STRA</name>
<evidence type="ECO:0000256" key="1">
    <source>
        <dbReference type="SAM" id="Phobius"/>
    </source>
</evidence>
<evidence type="ECO:0000313" key="3">
    <source>
        <dbReference type="EMBL" id="KAL3807378.1"/>
    </source>
</evidence>
<organism evidence="3 4">
    <name type="scientific">Cyclostephanos tholiformis</name>
    <dbReference type="NCBI Taxonomy" id="382380"/>
    <lineage>
        <taxon>Eukaryota</taxon>
        <taxon>Sar</taxon>
        <taxon>Stramenopiles</taxon>
        <taxon>Ochrophyta</taxon>
        <taxon>Bacillariophyta</taxon>
        <taxon>Coscinodiscophyceae</taxon>
        <taxon>Thalassiosirophycidae</taxon>
        <taxon>Stephanodiscales</taxon>
        <taxon>Stephanodiscaceae</taxon>
        <taxon>Cyclostephanos</taxon>
    </lineage>
</organism>
<dbReference type="Proteomes" id="UP001530377">
    <property type="component" value="Unassembled WGS sequence"/>
</dbReference>